<accession>A0A4V3CTL5</accession>
<dbReference type="Pfam" id="PF01547">
    <property type="entry name" value="SBP_bac_1"/>
    <property type="match status" value="1"/>
</dbReference>
<keyword evidence="5" id="KW-1185">Reference proteome</keyword>
<dbReference type="InParanoid" id="A0A4V3CTL5"/>
<reference evidence="4 5" key="1">
    <citation type="submission" date="2019-03" db="EMBL/GenBank/DDBJ databases">
        <title>Genomic Encyclopedia of Type Strains, Phase IV (KMG-IV): sequencing the most valuable type-strain genomes for metagenomic binning, comparative biology and taxonomic classification.</title>
        <authorList>
            <person name="Goeker M."/>
        </authorList>
    </citation>
    <scope>NUCLEOTIDE SEQUENCE [LARGE SCALE GENOMIC DNA]</scope>
    <source>
        <strain evidence="4 5">DSM 16998</strain>
    </source>
</reference>
<feature type="chain" id="PRO_5020883884" evidence="3">
    <location>
        <begin position="26"/>
        <end position="419"/>
    </location>
</feature>
<evidence type="ECO:0000256" key="3">
    <source>
        <dbReference type="SAM" id="SignalP"/>
    </source>
</evidence>
<comment type="subcellular location">
    <subcellularLocation>
        <location evidence="1">Periplasm</location>
    </subcellularLocation>
</comment>
<organism evidence="4 5">
    <name type="scientific">Roseateles toxinivorans</name>
    <dbReference type="NCBI Taxonomy" id="270368"/>
    <lineage>
        <taxon>Bacteria</taxon>
        <taxon>Pseudomonadati</taxon>
        <taxon>Pseudomonadota</taxon>
        <taxon>Betaproteobacteria</taxon>
        <taxon>Burkholderiales</taxon>
        <taxon>Sphaerotilaceae</taxon>
        <taxon>Roseateles</taxon>
    </lineage>
</organism>
<name>A0A4V3CTL5_9BURK</name>
<dbReference type="InterPro" id="IPR006059">
    <property type="entry name" value="SBP"/>
</dbReference>
<dbReference type="Proteomes" id="UP000295361">
    <property type="component" value="Unassembled WGS sequence"/>
</dbReference>
<dbReference type="SUPFAM" id="SSF53850">
    <property type="entry name" value="Periplasmic binding protein-like II"/>
    <property type="match status" value="1"/>
</dbReference>
<comment type="caution">
    <text evidence="4">The sequence shown here is derived from an EMBL/GenBank/DDBJ whole genome shotgun (WGS) entry which is preliminary data.</text>
</comment>
<dbReference type="AlphaFoldDB" id="A0A4V3CTL5"/>
<dbReference type="Gene3D" id="3.40.190.10">
    <property type="entry name" value="Periplasmic binding protein-like II"/>
    <property type="match status" value="1"/>
</dbReference>
<dbReference type="PANTHER" id="PTHR43649">
    <property type="entry name" value="ARABINOSE-BINDING PROTEIN-RELATED"/>
    <property type="match status" value="1"/>
</dbReference>
<evidence type="ECO:0000313" key="4">
    <source>
        <dbReference type="EMBL" id="TDP72714.1"/>
    </source>
</evidence>
<feature type="signal peptide" evidence="3">
    <location>
        <begin position="1"/>
        <end position="25"/>
    </location>
</feature>
<dbReference type="EMBL" id="SNXS01000002">
    <property type="protein sequence ID" value="TDP72714.1"/>
    <property type="molecule type" value="Genomic_DNA"/>
</dbReference>
<gene>
    <name evidence="4" type="ORF">DES47_102459</name>
</gene>
<evidence type="ECO:0000256" key="1">
    <source>
        <dbReference type="ARBA" id="ARBA00004418"/>
    </source>
</evidence>
<proteinExistence type="inferred from homology"/>
<keyword evidence="3" id="KW-0732">Signal</keyword>
<dbReference type="PANTHER" id="PTHR43649:SF32">
    <property type="entry name" value="SUGAR BINDING SECRETED PROTEIN"/>
    <property type="match status" value="1"/>
</dbReference>
<evidence type="ECO:0000256" key="2">
    <source>
        <dbReference type="ARBA" id="ARBA00008520"/>
    </source>
</evidence>
<dbReference type="GO" id="GO:0042597">
    <property type="term" value="C:periplasmic space"/>
    <property type="evidence" value="ECO:0007669"/>
    <property type="project" value="UniProtKB-SubCell"/>
</dbReference>
<comment type="similarity">
    <text evidence="2">Belongs to the bacterial solute-binding protein 1 family.</text>
</comment>
<evidence type="ECO:0000313" key="5">
    <source>
        <dbReference type="Proteomes" id="UP000295361"/>
    </source>
</evidence>
<protein>
    <submittedName>
        <fullName evidence="4">Carbohydrate ABC transporter substrate-binding protein (CUT1 family)</fullName>
    </submittedName>
</protein>
<dbReference type="InterPro" id="IPR050490">
    <property type="entry name" value="Bact_solute-bd_prot1"/>
</dbReference>
<sequence length="419" mass="45330">METAPMSMKLATLALAAVLLAPAQAQQKTTLTVATFPDLDRAAKAAVPAWNRQYPNVELKIISLQYADHHTAMTTALATGSGLPDVMALDLRFIGKFAESGGLEDLAKPPFNGLALREQFVRYTYTQATSSSGALAAMPTDIGPGTLLYRKDIIDKAGVTEADLTRDWASYIAAGKKIKAATGAYLLADAADLRDIALRAGLKDGEGIYFDAKGQVLVDSPRFVRAFELGREARQAGLDAKATSWTNEWAAGFKQGRIATQMMGAWLTGHLKNWLAPDTAGKWRSANLPGGLYGSYGGSFYAIPKKAAHKPEAWDFIRFMTANKDTQLNSLRVLDTFPALIAAHQDALMDEPIAFLGGQKARLLWRDIAAKVPAIPVSKYDAVATDIIRDEFEKVVAEGKDIKTALADAKSLIARRARR</sequence>